<sequence>MALSSTDIQLISDIFIRVSLYVSHADDTDQGEESEAKERDYMMKALARIVKLSKSPDIATAAKMALENNAVFEDESEESLSNAIREMVAAFKLSESEEGLLHLKRAVMFVATSVARAYREELDIREEEFLLEGLLNKIIGAINKEADPEEFKNINISPAEDSALTMISEALRAKDANDSR</sequence>
<name>A0A2W5HG99_9BACT</name>
<organism evidence="1 2">
    <name type="scientific">Micavibrio aeruginosavorus</name>
    <dbReference type="NCBI Taxonomy" id="349221"/>
    <lineage>
        <taxon>Bacteria</taxon>
        <taxon>Pseudomonadati</taxon>
        <taxon>Bdellovibrionota</taxon>
        <taxon>Bdellovibrionia</taxon>
        <taxon>Bdellovibrionales</taxon>
        <taxon>Pseudobdellovibrionaceae</taxon>
        <taxon>Micavibrio</taxon>
    </lineage>
</organism>
<evidence type="ECO:0000313" key="2">
    <source>
        <dbReference type="Proteomes" id="UP000249739"/>
    </source>
</evidence>
<proteinExistence type="predicted"/>
<dbReference type="EMBL" id="QFOT01000005">
    <property type="protein sequence ID" value="PZP57206.1"/>
    <property type="molecule type" value="Genomic_DNA"/>
</dbReference>
<evidence type="ECO:0000313" key="1">
    <source>
        <dbReference type="EMBL" id="PZP57206.1"/>
    </source>
</evidence>
<gene>
    <name evidence="1" type="ORF">DI586_01035</name>
</gene>
<dbReference type="AlphaFoldDB" id="A0A2W5HG99"/>
<reference evidence="1 2" key="1">
    <citation type="submission" date="2017-08" db="EMBL/GenBank/DDBJ databases">
        <title>Infants hospitalized years apart are colonized by the same room-sourced microbial strains.</title>
        <authorList>
            <person name="Brooks B."/>
            <person name="Olm M.R."/>
            <person name="Firek B.A."/>
            <person name="Baker R."/>
            <person name="Thomas B.C."/>
            <person name="Morowitz M.J."/>
            <person name="Banfield J.F."/>
        </authorList>
    </citation>
    <scope>NUCLEOTIDE SEQUENCE [LARGE SCALE GENOMIC DNA]</scope>
    <source>
        <strain evidence="1">S2_006_000_R2_64</strain>
    </source>
</reference>
<comment type="caution">
    <text evidence="1">The sequence shown here is derived from an EMBL/GenBank/DDBJ whole genome shotgun (WGS) entry which is preliminary data.</text>
</comment>
<dbReference type="Proteomes" id="UP000249739">
    <property type="component" value="Unassembled WGS sequence"/>
</dbReference>
<accession>A0A2W5HG99</accession>
<protein>
    <submittedName>
        <fullName evidence="1">Uncharacterized protein</fullName>
    </submittedName>
</protein>